<keyword evidence="2" id="KW-1185">Reference proteome</keyword>
<evidence type="ECO:0000313" key="2">
    <source>
        <dbReference type="Proteomes" id="UP001159363"/>
    </source>
</evidence>
<gene>
    <name evidence="1" type="ORF">PR048_015306</name>
</gene>
<dbReference type="EMBL" id="JARBHB010000005">
    <property type="protein sequence ID" value="KAJ8883462.1"/>
    <property type="molecule type" value="Genomic_DNA"/>
</dbReference>
<proteinExistence type="predicted"/>
<feature type="non-terminal residue" evidence="1">
    <location>
        <position position="131"/>
    </location>
</feature>
<accession>A0ABQ9HGU7</accession>
<protein>
    <submittedName>
        <fullName evidence="1">Uncharacterized protein</fullName>
    </submittedName>
</protein>
<reference evidence="1 2" key="1">
    <citation type="submission" date="2023-02" db="EMBL/GenBank/DDBJ databases">
        <title>LHISI_Scaffold_Assembly.</title>
        <authorList>
            <person name="Stuart O.P."/>
            <person name="Cleave R."/>
            <person name="Magrath M.J.L."/>
            <person name="Mikheyev A.S."/>
        </authorList>
    </citation>
    <scope>NUCLEOTIDE SEQUENCE [LARGE SCALE GENOMIC DNA]</scope>
    <source>
        <strain evidence="1">Daus_M_001</strain>
        <tissue evidence="1">Leg muscle</tissue>
    </source>
</reference>
<dbReference type="Proteomes" id="UP001159363">
    <property type="component" value="Chromosome 4"/>
</dbReference>
<comment type="caution">
    <text evidence="1">The sequence shown here is derived from an EMBL/GenBank/DDBJ whole genome shotgun (WGS) entry which is preliminary data.</text>
</comment>
<name>A0ABQ9HGU7_9NEOP</name>
<sequence>MYQKKILRAKKTSDSNGFPKQKSFLIQEIYEEYKRLAVKLKDYVTCVCDSQWWLGTVEDISADQSEYFVMFFHPAGMNTSFKLTSSDKVWIKENHIFVSLVEFSLATTGRCHNINTKLSEEFRLLLFKHLR</sequence>
<organism evidence="1 2">
    <name type="scientific">Dryococelus australis</name>
    <dbReference type="NCBI Taxonomy" id="614101"/>
    <lineage>
        <taxon>Eukaryota</taxon>
        <taxon>Metazoa</taxon>
        <taxon>Ecdysozoa</taxon>
        <taxon>Arthropoda</taxon>
        <taxon>Hexapoda</taxon>
        <taxon>Insecta</taxon>
        <taxon>Pterygota</taxon>
        <taxon>Neoptera</taxon>
        <taxon>Polyneoptera</taxon>
        <taxon>Phasmatodea</taxon>
        <taxon>Verophasmatodea</taxon>
        <taxon>Anareolatae</taxon>
        <taxon>Phasmatidae</taxon>
        <taxon>Eurycanthinae</taxon>
        <taxon>Dryococelus</taxon>
    </lineage>
</organism>
<evidence type="ECO:0000313" key="1">
    <source>
        <dbReference type="EMBL" id="KAJ8883462.1"/>
    </source>
</evidence>